<dbReference type="Proteomes" id="UP001207440">
    <property type="component" value="Unassembled WGS sequence"/>
</dbReference>
<evidence type="ECO:0000313" key="2">
    <source>
        <dbReference type="Proteomes" id="UP001207440"/>
    </source>
</evidence>
<dbReference type="AlphaFoldDB" id="A0AAP3EUD9"/>
<dbReference type="RefSeq" id="WP_064969972.1">
    <property type="nucleotide sequence ID" value="NZ_CP029760.1"/>
</dbReference>
<organism evidence="1 2">
    <name type="scientific">Riemerella anatipestifer</name>
    <name type="common">Moraxella anatipestifer</name>
    <dbReference type="NCBI Taxonomy" id="34085"/>
    <lineage>
        <taxon>Bacteria</taxon>
        <taxon>Pseudomonadati</taxon>
        <taxon>Bacteroidota</taxon>
        <taxon>Flavobacteriia</taxon>
        <taxon>Flavobacteriales</taxon>
        <taxon>Weeksellaceae</taxon>
        <taxon>Riemerella</taxon>
    </lineage>
</organism>
<name>A0AAP3EUD9_RIEAN</name>
<reference evidence="1" key="1">
    <citation type="submission" date="2022-10" db="EMBL/GenBank/DDBJ databases">
        <title>Sifting through the core-genome to identify putative cross-protective antigens against Riemerella anatipestifer.</title>
        <authorList>
            <person name="Zheng X."/>
            <person name="Zhang W."/>
        </authorList>
    </citation>
    <scope>NUCLEOTIDE SEQUENCE</scope>
    <source>
        <strain evidence="1">ZWRA178</strain>
    </source>
</reference>
<dbReference type="EMBL" id="JAOZYT010000006">
    <property type="protein sequence ID" value="MCW0523045.1"/>
    <property type="molecule type" value="Genomic_DNA"/>
</dbReference>
<comment type="caution">
    <text evidence="1">The sequence shown here is derived from an EMBL/GenBank/DDBJ whole genome shotgun (WGS) entry which is preliminary data.</text>
</comment>
<proteinExistence type="predicted"/>
<sequence>MKNLLLTLGLGIFTMCTPQKRKVMKQEISNQQKQEERLFYSEASGGEEKRGFRLINSQEELNRVLSTNQFVVLNPNEEKSKEPKLIFPKNQQVILYHLGTFRAGMHKPQGIDSVKLVGDTLEVYMKKNQSSSPSKTSIREPEMQVQVITTPWMVFSVSKNLKFNNIILK</sequence>
<evidence type="ECO:0000313" key="1">
    <source>
        <dbReference type="EMBL" id="MCW0523045.1"/>
    </source>
</evidence>
<gene>
    <name evidence="1" type="ORF">OKE68_01755</name>
</gene>
<protein>
    <submittedName>
        <fullName evidence="1">Uncharacterized protein</fullName>
    </submittedName>
</protein>
<accession>A0AAP3EUD9</accession>